<evidence type="ECO:0000313" key="1">
    <source>
        <dbReference type="EMBL" id="KAG7047559.1"/>
    </source>
</evidence>
<keyword evidence="2" id="KW-1185">Reference proteome</keyword>
<feature type="non-terminal residue" evidence="1">
    <location>
        <position position="81"/>
    </location>
</feature>
<gene>
    <name evidence="1" type="ORF">JMJ77_010908</name>
</gene>
<sequence length="81" mass="8667">HGNQGVRASPLPLPAVRAGVIPFCPTKAAILEISITGGPPWTFGTWGVLNVAFLFALLPQLRLSSMPQSDKLQRHLCPLPV</sequence>
<organism evidence="1 2">
    <name type="scientific">Colletotrichum scovillei</name>
    <dbReference type="NCBI Taxonomy" id="1209932"/>
    <lineage>
        <taxon>Eukaryota</taxon>
        <taxon>Fungi</taxon>
        <taxon>Dikarya</taxon>
        <taxon>Ascomycota</taxon>
        <taxon>Pezizomycotina</taxon>
        <taxon>Sordariomycetes</taxon>
        <taxon>Hypocreomycetidae</taxon>
        <taxon>Glomerellales</taxon>
        <taxon>Glomerellaceae</taxon>
        <taxon>Colletotrichum</taxon>
        <taxon>Colletotrichum acutatum species complex</taxon>
    </lineage>
</organism>
<dbReference type="EMBL" id="JAESDN010000007">
    <property type="protein sequence ID" value="KAG7047559.1"/>
    <property type="molecule type" value="Genomic_DNA"/>
</dbReference>
<evidence type="ECO:0000313" key="2">
    <source>
        <dbReference type="Proteomes" id="UP000699042"/>
    </source>
</evidence>
<comment type="caution">
    <text evidence="1">The sequence shown here is derived from an EMBL/GenBank/DDBJ whole genome shotgun (WGS) entry which is preliminary data.</text>
</comment>
<dbReference type="AlphaFoldDB" id="A0A9P7U9J9"/>
<proteinExistence type="predicted"/>
<accession>A0A9P7U9J9</accession>
<reference evidence="1" key="1">
    <citation type="submission" date="2021-05" db="EMBL/GenBank/DDBJ databases">
        <title>Comparative genomics of three Colletotrichum scovillei strains and genetic complementation revealed genes involved fungal growth and virulence on chili pepper.</title>
        <authorList>
            <person name="Hsieh D.-K."/>
            <person name="Chuang S.-C."/>
            <person name="Chen C.-Y."/>
            <person name="Chao Y.-T."/>
            <person name="Lu M.-Y.J."/>
            <person name="Lee M.-H."/>
            <person name="Shih M.-C."/>
        </authorList>
    </citation>
    <scope>NUCLEOTIDE SEQUENCE</scope>
    <source>
        <strain evidence="1">Coll-153</strain>
    </source>
</reference>
<dbReference type="Proteomes" id="UP000699042">
    <property type="component" value="Unassembled WGS sequence"/>
</dbReference>
<protein>
    <submittedName>
        <fullName evidence="1">Uncharacterized protein</fullName>
    </submittedName>
</protein>
<name>A0A9P7U9J9_9PEZI</name>